<reference evidence="1 2" key="1">
    <citation type="submission" date="2019-03" db="EMBL/GenBank/DDBJ databases">
        <authorList>
            <person name="Kim S.G."/>
            <person name="Park S.C."/>
        </authorList>
    </citation>
    <scope>NUCLEOTIDE SEQUENCE [LARGE SCALE GENOMIC DNA]</scope>
</reference>
<evidence type="ECO:0000313" key="1">
    <source>
        <dbReference type="EMBL" id="QBZ70861.1"/>
    </source>
</evidence>
<keyword evidence="2" id="KW-1185">Reference proteome</keyword>
<accession>A0A4D6DWX9</accession>
<organism evidence="1 2">
    <name type="scientific">Edwardsiella phage pEt-SU</name>
    <dbReference type="NCBI Taxonomy" id="2562142"/>
    <lineage>
        <taxon>Viruses</taxon>
        <taxon>Duplodnaviria</taxon>
        <taxon>Heunggongvirae</taxon>
        <taxon>Uroviricota</taxon>
        <taxon>Caudoviricetes</taxon>
        <taxon>Chimalliviridae</taxon>
        <taxon>Petsuvirus</taxon>
        <taxon>Petsuvirus pEtSU</taxon>
    </lineage>
</organism>
<gene>
    <name evidence="1" type="ORF">pETSU_280</name>
</gene>
<name>A0A4D6DWX9_9CAUD</name>
<evidence type="ECO:0000313" key="2">
    <source>
        <dbReference type="Proteomes" id="UP000297195"/>
    </source>
</evidence>
<sequence length="192" mass="22446">MNNLTKSSTGSFVSFRGFDSEIEKYLEGKIALSHKLINQPDIPLIVDSLREYLIRNAGCFSISGFYRPNDLTIWYDRQAILEEFDDLLLLFKDWIETLGVDRTQQYTLIRYRDNLNFIMVDVVVEHEPGLVSVLDDDHPVIKHAMEEAEHFVYEFISRLEDRFDAIDDAEAFVKDLIGDRLKETVKRHIKID</sequence>
<proteinExistence type="predicted"/>
<dbReference type="Proteomes" id="UP000297195">
    <property type="component" value="Segment"/>
</dbReference>
<dbReference type="EMBL" id="MK689364">
    <property type="protein sequence ID" value="QBZ70861.1"/>
    <property type="molecule type" value="Genomic_DNA"/>
</dbReference>
<protein>
    <submittedName>
        <fullName evidence="1">Uncharacterized protein</fullName>
    </submittedName>
</protein>